<evidence type="ECO:0000256" key="11">
    <source>
        <dbReference type="ARBA" id="ARBA00047899"/>
    </source>
</evidence>
<keyword evidence="16" id="KW-1185">Reference proteome</keyword>
<keyword evidence="9 13" id="KW-0067">ATP-binding</keyword>
<dbReference type="GO" id="GO:0004674">
    <property type="term" value="F:protein serine/threonine kinase activity"/>
    <property type="evidence" value="ECO:0007669"/>
    <property type="project" value="UniProtKB-KW"/>
</dbReference>
<dbReference type="Gene3D" id="1.10.510.10">
    <property type="entry name" value="Transferase(Phosphotransferase) domain 1"/>
    <property type="match status" value="1"/>
</dbReference>
<evidence type="ECO:0000313" key="16">
    <source>
        <dbReference type="Proteomes" id="UP000655225"/>
    </source>
</evidence>
<evidence type="ECO:0000256" key="9">
    <source>
        <dbReference type="ARBA" id="ARBA00022840"/>
    </source>
</evidence>
<dbReference type="SMART" id="SM00220">
    <property type="entry name" value="S_TKc"/>
    <property type="match status" value="1"/>
</dbReference>
<dbReference type="AlphaFoldDB" id="A0A835D4S0"/>
<dbReference type="FunFam" id="1.10.510.10:FF:000668">
    <property type="entry name" value="Phosphoenolpyruvate carboxylase kinase"/>
    <property type="match status" value="1"/>
</dbReference>
<name>A0A835D4S0_TETSI</name>
<evidence type="ECO:0000256" key="12">
    <source>
        <dbReference type="ARBA" id="ARBA00048679"/>
    </source>
</evidence>
<keyword evidence="8" id="KW-0106">Calcium</keyword>
<evidence type="ECO:0000256" key="2">
    <source>
        <dbReference type="ARBA" id="ARBA00022527"/>
    </source>
</evidence>
<feature type="binding site" evidence="13">
    <location>
        <position position="53"/>
    </location>
    <ligand>
        <name>ATP</name>
        <dbReference type="ChEBI" id="CHEBI:30616"/>
    </ligand>
</feature>
<dbReference type="PROSITE" id="PS00108">
    <property type="entry name" value="PROTEIN_KINASE_ST"/>
    <property type="match status" value="1"/>
</dbReference>
<evidence type="ECO:0000256" key="6">
    <source>
        <dbReference type="ARBA" id="ARBA00022741"/>
    </source>
</evidence>
<evidence type="ECO:0000256" key="8">
    <source>
        <dbReference type="ARBA" id="ARBA00022837"/>
    </source>
</evidence>
<evidence type="ECO:0000256" key="1">
    <source>
        <dbReference type="ARBA" id="ARBA00012513"/>
    </source>
</evidence>
<keyword evidence="7" id="KW-0418">Kinase</keyword>
<dbReference type="GO" id="GO:0005524">
    <property type="term" value="F:ATP binding"/>
    <property type="evidence" value="ECO:0007669"/>
    <property type="project" value="UniProtKB-UniRule"/>
</dbReference>
<feature type="domain" description="Protein kinase" evidence="14">
    <location>
        <begin position="20"/>
        <end position="278"/>
    </location>
</feature>
<keyword evidence="3" id="KW-0808">Transferase</keyword>
<dbReference type="OMA" id="CHEIGLG"/>
<dbReference type="Gene3D" id="3.30.200.20">
    <property type="entry name" value="Phosphorylase Kinase, domain 1"/>
    <property type="match status" value="1"/>
</dbReference>
<keyword evidence="4" id="KW-0479">Metal-binding</keyword>
<dbReference type="OrthoDB" id="40902at2759"/>
<sequence>MSLDGTILDLNQTSNLEDRYVLGEQLGWGQFGVIRACSDKFTREVLACKSIAKEKLVTLDDVCSVRLEIEIMTRLSGHPNVVDLKAVYEEEDYVHLVMELCAGGELFHRLEKHGMFSESEGRVLFRHLMQVVMYCHNKGVVHRDLKPENILLATKASSSPIKLADFGLATYIKPGQNLYGTVGSPFYIAPEVLAGGYNQAADVWSAGVILYILLSGMPPFWGKTKSRIFNAVRVADLRFPSDPWDHISTSAKDLITGMLCKDPSQRLTAAQVLDHSWMKDYVQAAEEPYDCENISDEQLDVGGGSFSTPFIVRNQDLSFGAESPVSGDGQPGHSPTFTCRSSFSSFLVDATTPSLVSGGFSFRSCESTALEFSSPVHSMPSFAFFSPHSTVEQHNNLLGFTANISRVDAIHGEPSLEKLFMLPDSPLCFGREAGEMEHKAIEVRRGGTTGSRILGIHNRRNHTIGLGELEQLDLMVTESVIRWSSCTDLPSAPSLRSSLVC</sequence>
<dbReference type="PROSITE" id="PS50011">
    <property type="entry name" value="PROTEIN_KINASE_DOM"/>
    <property type="match status" value="1"/>
</dbReference>
<accession>A0A835D4S0</accession>
<reference evidence="15 16" key="1">
    <citation type="submission" date="2020-04" db="EMBL/GenBank/DDBJ databases">
        <title>Plant Genome Project.</title>
        <authorList>
            <person name="Zhang R.-G."/>
        </authorList>
    </citation>
    <scope>NUCLEOTIDE SEQUENCE [LARGE SCALE GENOMIC DNA]</scope>
    <source>
        <strain evidence="15">YNK0</strain>
        <tissue evidence="15">Leaf</tissue>
    </source>
</reference>
<dbReference type="Pfam" id="PF00069">
    <property type="entry name" value="Pkinase"/>
    <property type="match status" value="1"/>
</dbReference>
<dbReference type="InterPro" id="IPR011009">
    <property type="entry name" value="Kinase-like_dom_sf"/>
</dbReference>
<evidence type="ECO:0000256" key="3">
    <source>
        <dbReference type="ARBA" id="ARBA00022679"/>
    </source>
</evidence>
<dbReference type="InterPro" id="IPR008271">
    <property type="entry name" value="Ser/Thr_kinase_AS"/>
</dbReference>
<evidence type="ECO:0000256" key="7">
    <source>
        <dbReference type="ARBA" id="ARBA00022777"/>
    </source>
</evidence>
<dbReference type="GO" id="GO:0046872">
    <property type="term" value="F:metal ion binding"/>
    <property type="evidence" value="ECO:0007669"/>
    <property type="project" value="UniProtKB-KW"/>
</dbReference>
<comment type="catalytic activity">
    <reaction evidence="12">
        <text>L-seryl-[protein] + ATP = O-phospho-L-seryl-[protein] + ADP + H(+)</text>
        <dbReference type="Rhea" id="RHEA:17989"/>
        <dbReference type="Rhea" id="RHEA-COMP:9863"/>
        <dbReference type="Rhea" id="RHEA-COMP:11604"/>
        <dbReference type="ChEBI" id="CHEBI:15378"/>
        <dbReference type="ChEBI" id="CHEBI:29999"/>
        <dbReference type="ChEBI" id="CHEBI:30616"/>
        <dbReference type="ChEBI" id="CHEBI:83421"/>
        <dbReference type="ChEBI" id="CHEBI:456216"/>
        <dbReference type="EC" id="2.7.11.1"/>
    </reaction>
</comment>
<comment type="caution">
    <text evidence="15">The sequence shown here is derived from an EMBL/GenBank/DDBJ whole genome shotgun (WGS) entry which is preliminary data.</text>
</comment>
<evidence type="ECO:0000256" key="10">
    <source>
        <dbReference type="ARBA" id="ARBA00024334"/>
    </source>
</evidence>
<evidence type="ECO:0000313" key="15">
    <source>
        <dbReference type="EMBL" id="KAF8380338.1"/>
    </source>
</evidence>
<dbReference type="InterPro" id="IPR050205">
    <property type="entry name" value="CDPK_Ser/Thr_kinases"/>
</dbReference>
<dbReference type="FunFam" id="3.30.200.20:FF:000004">
    <property type="entry name" value="Calcium-dependent protein kinase 1"/>
    <property type="match status" value="1"/>
</dbReference>
<dbReference type="EMBL" id="JABCRI010000021">
    <property type="protein sequence ID" value="KAF8380338.1"/>
    <property type="molecule type" value="Genomic_DNA"/>
</dbReference>
<proteinExistence type="inferred from homology"/>
<evidence type="ECO:0000256" key="13">
    <source>
        <dbReference type="PROSITE-ProRule" id="PRU10141"/>
    </source>
</evidence>
<dbReference type="CDD" id="cd05117">
    <property type="entry name" value="STKc_CAMK"/>
    <property type="match status" value="1"/>
</dbReference>
<keyword evidence="2" id="KW-0723">Serine/threonine-protein kinase</keyword>
<dbReference type="SUPFAM" id="SSF56112">
    <property type="entry name" value="Protein kinase-like (PK-like)"/>
    <property type="match status" value="1"/>
</dbReference>
<comment type="similarity">
    <text evidence="10">Belongs to the protein kinase superfamily. Ser/Thr protein kinase family. CDPK subfamily.</text>
</comment>
<dbReference type="InterPro" id="IPR000719">
    <property type="entry name" value="Prot_kinase_dom"/>
</dbReference>
<dbReference type="PANTHER" id="PTHR24349">
    <property type="entry name" value="SERINE/THREONINE-PROTEIN KINASE"/>
    <property type="match status" value="1"/>
</dbReference>
<evidence type="ECO:0000259" key="14">
    <source>
        <dbReference type="PROSITE" id="PS50011"/>
    </source>
</evidence>
<dbReference type="InterPro" id="IPR017441">
    <property type="entry name" value="Protein_kinase_ATP_BS"/>
</dbReference>
<gene>
    <name evidence="15" type="ORF">HHK36_027822</name>
</gene>
<evidence type="ECO:0000256" key="5">
    <source>
        <dbReference type="ARBA" id="ARBA00022737"/>
    </source>
</evidence>
<dbReference type="PROSITE" id="PS00107">
    <property type="entry name" value="PROTEIN_KINASE_ATP"/>
    <property type="match status" value="1"/>
</dbReference>
<keyword evidence="5" id="KW-0677">Repeat</keyword>
<dbReference type="Proteomes" id="UP000655225">
    <property type="component" value="Unassembled WGS sequence"/>
</dbReference>
<dbReference type="EC" id="2.7.11.1" evidence="1"/>
<protein>
    <recommendedName>
        <fullName evidence="1">non-specific serine/threonine protein kinase</fullName>
        <ecNumber evidence="1">2.7.11.1</ecNumber>
    </recommendedName>
</protein>
<comment type="catalytic activity">
    <reaction evidence="11">
        <text>L-threonyl-[protein] + ATP = O-phospho-L-threonyl-[protein] + ADP + H(+)</text>
        <dbReference type="Rhea" id="RHEA:46608"/>
        <dbReference type="Rhea" id="RHEA-COMP:11060"/>
        <dbReference type="Rhea" id="RHEA-COMP:11605"/>
        <dbReference type="ChEBI" id="CHEBI:15378"/>
        <dbReference type="ChEBI" id="CHEBI:30013"/>
        <dbReference type="ChEBI" id="CHEBI:30616"/>
        <dbReference type="ChEBI" id="CHEBI:61977"/>
        <dbReference type="ChEBI" id="CHEBI:456216"/>
        <dbReference type="EC" id="2.7.11.1"/>
    </reaction>
</comment>
<keyword evidence="6 13" id="KW-0547">Nucleotide-binding</keyword>
<evidence type="ECO:0000256" key="4">
    <source>
        <dbReference type="ARBA" id="ARBA00022723"/>
    </source>
</evidence>
<organism evidence="15 16">
    <name type="scientific">Tetracentron sinense</name>
    <name type="common">Spur-leaf</name>
    <dbReference type="NCBI Taxonomy" id="13715"/>
    <lineage>
        <taxon>Eukaryota</taxon>
        <taxon>Viridiplantae</taxon>
        <taxon>Streptophyta</taxon>
        <taxon>Embryophyta</taxon>
        <taxon>Tracheophyta</taxon>
        <taxon>Spermatophyta</taxon>
        <taxon>Magnoliopsida</taxon>
        <taxon>Trochodendrales</taxon>
        <taxon>Trochodendraceae</taxon>
        <taxon>Tetracentron</taxon>
    </lineage>
</organism>